<dbReference type="Gene3D" id="1.25.40.10">
    <property type="entry name" value="Tetratricopeptide repeat domain"/>
    <property type="match status" value="4"/>
</dbReference>
<evidence type="ECO:0000313" key="3">
    <source>
        <dbReference type="EMBL" id="KAJ9141389.1"/>
    </source>
</evidence>
<dbReference type="PANTHER" id="PTHR47926">
    <property type="entry name" value="PENTATRICOPEPTIDE REPEAT-CONTAINING PROTEIN"/>
    <property type="match status" value="1"/>
</dbReference>
<dbReference type="EMBL" id="JARPOI010000017">
    <property type="protein sequence ID" value="KAJ9141389.1"/>
    <property type="molecule type" value="Genomic_DNA"/>
</dbReference>
<dbReference type="PROSITE" id="PS51375">
    <property type="entry name" value="PPR"/>
    <property type="match status" value="3"/>
</dbReference>
<dbReference type="Pfam" id="PF12854">
    <property type="entry name" value="PPR_1"/>
    <property type="match status" value="1"/>
</dbReference>
<feature type="repeat" description="PPR" evidence="2">
    <location>
        <begin position="73"/>
        <end position="107"/>
    </location>
</feature>
<dbReference type="InterPro" id="IPR002885">
    <property type="entry name" value="PPR_rpt"/>
</dbReference>
<evidence type="ECO:0000256" key="2">
    <source>
        <dbReference type="PROSITE-ProRule" id="PRU00708"/>
    </source>
</evidence>
<dbReference type="Proteomes" id="UP001174677">
    <property type="component" value="Chromosome 17"/>
</dbReference>
<evidence type="ECO:0008006" key="5">
    <source>
        <dbReference type="Google" id="ProtNLM"/>
    </source>
</evidence>
<evidence type="ECO:0000313" key="4">
    <source>
        <dbReference type="Proteomes" id="UP001174677"/>
    </source>
</evidence>
<dbReference type="InterPro" id="IPR046848">
    <property type="entry name" value="E_motif"/>
</dbReference>
<dbReference type="InterPro" id="IPR046960">
    <property type="entry name" value="PPR_At4g14850-like_plant"/>
</dbReference>
<sequence>MSGILSISNSPILALLQKCKTMIELKQIQTHIITNGLARFTFITSKILAFCALSHNGDINYAQTIFNQILLPNAFNFNSMILGFSQNSHPQKGLSLFARMHSIGIRPNSHTFRSLIKCCVCLSWLDQVHGQILKFGHMSDYYIISSVINMYSKCEAMVLARQVFDESIDLNVVCWTSLVSGYCSNGLINEARKMFDTMPERNEISCSAMVSGYVWSGHFNEAIELFQELKSCSSVGFSGSLLVSVLNACATIGVFEDGKWIHSYIDGNGLDYELEMGTALIDFYAKCGHIIDAVEIFNKMLYKDVTTWSSMILGLAVNGENERGIELFAEMEKKGPTPNAVTFVAVLTACNHKILLSEAWCFFGRMSKVYGIAPLIEHYGCMIDLLARAGLIKEAGILINIMPMKPDGAIWSSLLNGCLIHGHLEMGERVGRLLIQLEPQHSGRYVHLANMYATKGSWEEVIRLRKMMKERGAATISAWSFIEIDGIVHKFVVDNDKVHSHFAGITEFLNQLNKQLDYYYYSVGHDAC</sequence>
<keyword evidence="4" id="KW-1185">Reference proteome</keyword>
<dbReference type="InterPro" id="IPR011990">
    <property type="entry name" value="TPR-like_helical_dom_sf"/>
</dbReference>
<feature type="repeat" description="PPR" evidence="2">
    <location>
        <begin position="304"/>
        <end position="338"/>
    </location>
</feature>
<organism evidence="3 4">
    <name type="scientific">Hevea brasiliensis</name>
    <name type="common">Para rubber tree</name>
    <name type="synonym">Siphonia brasiliensis</name>
    <dbReference type="NCBI Taxonomy" id="3981"/>
    <lineage>
        <taxon>Eukaryota</taxon>
        <taxon>Viridiplantae</taxon>
        <taxon>Streptophyta</taxon>
        <taxon>Embryophyta</taxon>
        <taxon>Tracheophyta</taxon>
        <taxon>Spermatophyta</taxon>
        <taxon>Magnoliopsida</taxon>
        <taxon>eudicotyledons</taxon>
        <taxon>Gunneridae</taxon>
        <taxon>Pentapetalae</taxon>
        <taxon>rosids</taxon>
        <taxon>fabids</taxon>
        <taxon>Malpighiales</taxon>
        <taxon>Euphorbiaceae</taxon>
        <taxon>Crotonoideae</taxon>
        <taxon>Micrandreae</taxon>
        <taxon>Hevea</taxon>
    </lineage>
</organism>
<reference evidence="3" key="1">
    <citation type="journal article" date="2023" name="Plant Biotechnol. J.">
        <title>Chromosome-level wild Hevea brasiliensis genome provides new tools for genomic-assisted breeding and valuable loci to elevate rubber yield.</title>
        <authorList>
            <person name="Cheng H."/>
            <person name="Song X."/>
            <person name="Hu Y."/>
            <person name="Wu T."/>
            <person name="Yang Q."/>
            <person name="An Z."/>
            <person name="Feng S."/>
            <person name="Deng Z."/>
            <person name="Wu W."/>
            <person name="Zeng X."/>
            <person name="Tu M."/>
            <person name="Wang X."/>
            <person name="Huang H."/>
        </authorList>
    </citation>
    <scope>NUCLEOTIDE SEQUENCE</scope>
    <source>
        <strain evidence="3">MT/VB/25A 57/8</strain>
    </source>
</reference>
<dbReference type="PANTHER" id="PTHR47926:SF350">
    <property type="entry name" value="(WILD MALAYSIAN BANANA) HYPOTHETICAL PROTEIN"/>
    <property type="match status" value="1"/>
</dbReference>
<protein>
    <recommendedName>
        <fullName evidence="5">DYW domain-containing protein</fullName>
    </recommendedName>
</protein>
<evidence type="ECO:0000256" key="1">
    <source>
        <dbReference type="ARBA" id="ARBA00022737"/>
    </source>
</evidence>
<dbReference type="Pfam" id="PF01535">
    <property type="entry name" value="PPR"/>
    <property type="match status" value="2"/>
</dbReference>
<accession>A0ABQ9KLY2</accession>
<gene>
    <name evidence="3" type="ORF">P3X46_031930</name>
</gene>
<dbReference type="Pfam" id="PF20431">
    <property type="entry name" value="E_motif"/>
    <property type="match status" value="1"/>
</dbReference>
<name>A0ABQ9KLY2_HEVBR</name>
<keyword evidence="1" id="KW-0677">Repeat</keyword>
<comment type="caution">
    <text evidence="3">The sequence shown here is derived from an EMBL/GenBank/DDBJ whole genome shotgun (WGS) entry which is preliminary data.</text>
</comment>
<dbReference type="Pfam" id="PF13041">
    <property type="entry name" value="PPR_2"/>
    <property type="match status" value="2"/>
</dbReference>
<proteinExistence type="predicted"/>
<dbReference type="NCBIfam" id="TIGR00756">
    <property type="entry name" value="PPR"/>
    <property type="match status" value="2"/>
</dbReference>
<feature type="repeat" description="PPR" evidence="2">
    <location>
        <begin position="171"/>
        <end position="205"/>
    </location>
</feature>